<feature type="non-terminal residue" evidence="2">
    <location>
        <position position="162"/>
    </location>
</feature>
<evidence type="ECO:0000259" key="1">
    <source>
        <dbReference type="SMART" id="SM00635"/>
    </source>
</evidence>
<reference evidence="2" key="1">
    <citation type="journal article" date="2013" name="Environ. Microbiol.">
        <title>Microbiota from the distal guts of lean and obese adolescents exhibit partial functional redundancy besides clear differences in community structure.</title>
        <authorList>
            <person name="Ferrer M."/>
            <person name="Ruiz A."/>
            <person name="Lanza F."/>
            <person name="Haange S.B."/>
            <person name="Oberbach A."/>
            <person name="Till H."/>
            <person name="Bargiela R."/>
            <person name="Campoy C."/>
            <person name="Segura M.T."/>
            <person name="Richter M."/>
            <person name="von Bergen M."/>
            <person name="Seifert J."/>
            <person name="Suarez A."/>
        </authorList>
    </citation>
    <scope>NUCLEOTIDE SEQUENCE</scope>
</reference>
<organism evidence="2">
    <name type="scientific">human gut metagenome</name>
    <dbReference type="NCBI Taxonomy" id="408170"/>
    <lineage>
        <taxon>unclassified sequences</taxon>
        <taxon>metagenomes</taxon>
        <taxon>organismal metagenomes</taxon>
    </lineage>
</organism>
<dbReference type="InterPro" id="IPR003343">
    <property type="entry name" value="Big_2"/>
</dbReference>
<dbReference type="Pfam" id="PF02368">
    <property type="entry name" value="Big_2"/>
    <property type="match status" value="1"/>
</dbReference>
<dbReference type="SMART" id="SM00635">
    <property type="entry name" value="BID_2"/>
    <property type="match status" value="1"/>
</dbReference>
<protein>
    <submittedName>
        <fullName evidence="2">Cell adhesion domain-containing protein</fullName>
    </submittedName>
</protein>
<accession>K1SZY2</accession>
<evidence type="ECO:0000313" key="2">
    <source>
        <dbReference type="EMBL" id="EKC63138.1"/>
    </source>
</evidence>
<dbReference type="AlphaFoldDB" id="K1SZY2"/>
<dbReference type="SUPFAM" id="SSF49373">
    <property type="entry name" value="Invasin/intimin cell-adhesion fragments"/>
    <property type="match status" value="1"/>
</dbReference>
<dbReference type="InterPro" id="IPR008964">
    <property type="entry name" value="Invasin/intimin_cell_adhesion"/>
</dbReference>
<dbReference type="EMBL" id="AJWZ01005236">
    <property type="protein sequence ID" value="EKC63138.1"/>
    <property type="molecule type" value="Genomic_DNA"/>
</dbReference>
<name>K1SZY2_9ZZZZ</name>
<sequence>MQYHAALPYGSTATIEVADATFLLVSDASSNYINEEGANPFTLTAAQLEKLFLTDVSSVPFAPTKYSKIAYMSIMNPTEGSTYDLYLEMTREAVAATGVILDKNVLSLKPNETTKLIASVLPENTTDSLAWTTSDASIATVKDGVVTALKTGTATITAVCGS</sequence>
<comment type="caution">
    <text evidence="2">The sequence shown here is derived from an EMBL/GenBank/DDBJ whole genome shotgun (WGS) entry which is preliminary data.</text>
</comment>
<proteinExistence type="predicted"/>
<feature type="domain" description="BIG2" evidence="1">
    <location>
        <begin position="95"/>
        <end position="162"/>
    </location>
</feature>
<dbReference type="Gene3D" id="2.60.40.1080">
    <property type="match status" value="1"/>
</dbReference>
<gene>
    <name evidence="2" type="ORF">OBE_07618</name>
</gene>